<name>A0ABW5AB85_9RHOB</name>
<sequence length="150" mass="15676">MLALFIALSFAVGLVLWAEVRAEPKTERKREKTAEPAPQTAPGSGAPVASLERPEPDADAAVMAQLARLLAEPAPPHLGATLPRITGFCAGDVIELAIEGPLPRPEDLHIEQIGPDAQVSLDGTPALIIEATRAQSLAPGAIRFRPAKAA</sequence>
<keyword evidence="3" id="KW-1185">Reference proteome</keyword>
<evidence type="ECO:0008006" key="4">
    <source>
        <dbReference type="Google" id="ProtNLM"/>
    </source>
</evidence>
<gene>
    <name evidence="2" type="ORF">ACFSM0_10805</name>
</gene>
<feature type="region of interest" description="Disordered" evidence="1">
    <location>
        <begin position="24"/>
        <end position="57"/>
    </location>
</feature>
<evidence type="ECO:0000313" key="2">
    <source>
        <dbReference type="EMBL" id="MFD2174583.1"/>
    </source>
</evidence>
<accession>A0ABW5AB85</accession>
<dbReference type="Proteomes" id="UP001597413">
    <property type="component" value="Unassembled WGS sequence"/>
</dbReference>
<dbReference type="RefSeq" id="WP_377390192.1">
    <property type="nucleotide sequence ID" value="NZ_JBHUIX010000011.1"/>
</dbReference>
<comment type="caution">
    <text evidence="2">The sequence shown here is derived from an EMBL/GenBank/DDBJ whole genome shotgun (WGS) entry which is preliminary data.</text>
</comment>
<evidence type="ECO:0000313" key="3">
    <source>
        <dbReference type="Proteomes" id="UP001597413"/>
    </source>
</evidence>
<protein>
    <recommendedName>
        <fullName evidence="4">Type II secretion system protein GspC N-terminal domain-containing protein</fullName>
    </recommendedName>
</protein>
<evidence type="ECO:0000256" key="1">
    <source>
        <dbReference type="SAM" id="MobiDB-lite"/>
    </source>
</evidence>
<dbReference type="EMBL" id="JBHUIX010000011">
    <property type="protein sequence ID" value="MFD2174583.1"/>
    <property type="molecule type" value="Genomic_DNA"/>
</dbReference>
<proteinExistence type="predicted"/>
<feature type="compositionally biased region" description="Basic and acidic residues" evidence="1">
    <location>
        <begin position="24"/>
        <end position="34"/>
    </location>
</feature>
<organism evidence="2 3">
    <name type="scientific">Rhodobacter lacus</name>
    <dbReference type="NCBI Taxonomy" id="1641972"/>
    <lineage>
        <taxon>Bacteria</taxon>
        <taxon>Pseudomonadati</taxon>
        <taxon>Pseudomonadota</taxon>
        <taxon>Alphaproteobacteria</taxon>
        <taxon>Rhodobacterales</taxon>
        <taxon>Rhodobacter group</taxon>
        <taxon>Rhodobacter</taxon>
    </lineage>
</organism>
<reference evidence="3" key="1">
    <citation type="journal article" date="2019" name="Int. J. Syst. Evol. Microbiol.">
        <title>The Global Catalogue of Microorganisms (GCM) 10K type strain sequencing project: providing services to taxonomists for standard genome sequencing and annotation.</title>
        <authorList>
            <consortium name="The Broad Institute Genomics Platform"/>
            <consortium name="The Broad Institute Genome Sequencing Center for Infectious Disease"/>
            <person name="Wu L."/>
            <person name="Ma J."/>
        </authorList>
    </citation>
    <scope>NUCLEOTIDE SEQUENCE [LARGE SCALE GENOMIC DNA]</scope>
    <source>
        <strain evidence="3">CCUG 55131</strain>
    </source>
</reference>